<evidence type="ECO:0000256" key="1">
    <source>
        <dbReference type="SAM" id="Phobius"/>
    </source>
</evidence>
<reference evidence="2 3" key="1">
    <citation type="journal article" date="2012" name="J. Bacteriol.">
        <title>Complete Genome Sequence of Borrelia crocidurae.</title>
        <authorList>
            <person name="Elbir H."/>
            <person name="Gimenez G."/>
            <person name="Robert C."/>
            <person name="Bergstrom S."/>
            <person name="Cutler S."/>
            <person name="Raoult D."/>
            <person name="Drancourt M."/>
        </authorList>
    </citation>
    <scope>NUCLEOTIDE SEQUENCE [LARGE SCALE GENOMIC DNA]</scope>
    <source>
        <strain evidence="2 3">Achema</strain>
        <plasmid evidence="3">unnamed23</plasmid>
    </source>
</reference>
<keyword evidence="1" id="KW-1133">Transmembrane helix</keyword>
<name>I0FER7_BORCA</name>
<dbReference type="KEGG" id="bcw:Q7M_1216"/>
<keyword evidence="1" id="KW-0812">Transmembrane</keyword>
<keyword evidence="2" id="KW-0614">Plasmid</keyword>
<evidence type="ECO:0000313" key="3">
    <source>
        <dbReference type="Proteomes" id="UP000005212"/>
    </source>
</evidence>
<sequence length="149" mass="16537">MKPEFPSLSFNTTATITFIPLTKTFIASLLAATADSFLTTFSTASLPLAPITASFAPSSIFPYLPNKFLYLTFPSSLFTPPLLHPSPPPSLSPSLFSSLLSSLISFLHPLSSPLLFSLLFSFHFFLRLILFIYYFFSNKVKKNKQQING</sequence>
<gene>
    <name evidence="2" type="ordered locus">Q7M_1216</name>
</gene>
<dbReference type="EMBL" id="CP003449">
    <property type="protein sequence ID" value="AFI31973.1"/>
    <property type="molecule type" value="Genomic_DNA"/>
</dbReference>
<protein>
    <submittedName>
        <fullName evidence="2">Uncharacterized protein</fullName>
    </submittedName>
</protein>
<organism evidence="2 3">
    <name type="scientific">Borrelia crocidurae (strain Achema)</name>
    <dbReference type="NCBI Taxonomy" id="1155096"/>
    <lineage>
        <taxon>Bacteria</taxon>
        <taxon>Pseudomonadati</taxon>
        <taxon>Spirochaetota</taxon>
        <taxon>Spirochaetia</taxon>
        <taxon>Spirochaetales</taxon>
        <taxon>Borreliaceae</taxon>
        <taxon>Borrelia</taxon>
    </lineage>
</organism>
<keyword evidence="1" id="KW-0472">Membrane</keyword>
<evidence type="ECO:0000313" key="2">
    <source>
        <dbReference type="EMBL" id="AFI31973.1"/>
    </source>
</evidence>
<dbReference type="PATRIC" id="fig|1155096.3.peg.1220"/>
<feature type="transmembrane region" description="Helical" evidence="1">
    <location>
        <begin position="114"/>
        <end position="136"/>
    </location>
</feature>
<proteinExistence type="predicted"/>
<dbReference type="HOGENOM" id="CLU_1746135_0_0_12"/>
<accession>I0FER7</accession>
<reference evidence="3" key="2">
    <citation type="submission" date="2012-03" db="EMBL/GenBank/DDBJ databases">
        <title>Complete genome sequence of Borrelia crocidurae.</title>
        <authorList>
            <person name="Elbir H."/>
            <person name="Gimenez G."/>
            <person name="Robert C."/>
            <person name="Raoult D."/>
            <person name="Drancourt M."/>
        </authorList>
    </citation>
    <scope>NUCLEOTIDE SEQUENCE [LARGE SCALE GENOMIC DNA]</scope>
    <source>
        <strain evidence="3">Achema</strain>
        <plasmid evidence="3">unnamed23</plasmid>
    </source>
</reference>
<dbReference type="Proteomes" id="UP000005212">
    <property type="component" value="Plasmid unnamed23"/>
</dbReference>
<geneLocation type="plasmid" evidence="3">
    <name>unnamed23</name>
</geneLocation>
<dbReference type="AlphaFoldDB" id="I0FER7"/>